<dbReference type="VEuPathDB" id="FungiDB:BO97DRAFT_419541"/>
<dbReference type="AlphaFoldDB" id="A0A395IDS8"/>
<dbReference type="GeneID" id="37200854"/>
<reference evidence="2 3" key="1">
    <citation type="submission" date="2018-02" db="EMBL/GenBank/DDBJ databases">
        <title>The genomes of Aspergillus section Nigri reveals drivers in fungal speciation.</title>
        <authorList>
            <consortium name="DOE Joint Genome Institute"/>
            <person name="Vesth T.C."/>
            <person name="Nybo J."/>
            <person name="Theobald S."/>
            <person name="Brandl J."/>
            <person name="Frisvad J.C."/>
            <person name="Nielsen K.F."/>
            <person name="Lyhne E.K."/>
            <person name="Kogle M.E."/>
            <person name="Kuo A."/>
            <person name="Riley R."/>
            <person name="Clum A."/>
            <person name="Nolan M."/>
            <person name="Lipzen A."/>
            <person name="Salamov A."/>
            <person name="Henrissat B."/>
            <person name="Wiebenga A."/>
            <person name="De vries R.P."/>
            <person name="Grigoriev I.V."/>
            <person name="Mortensen U.H."/>
            <person name="Andersen M.R."/>
            <person name="Baker S.E."/>
        </authorList>
    </citation>
    <scope>NUCLEOTIDE SEQUENCE [LARGE SCALE GENOMIC DNA]</scope>
    <source>
        <strain evidence="2 3">CBS 101889</strain>
    </source>
</reference>
<evidence type="ECO:0000313" key="3">
    <source>
        <dbReference type="Proteomes" id="UP000248961"/>
    </source>
</evidence>
<dbReference type="RefSeq" id="XP_025556452.1">
    <property type="nucleotide sequence ID" value="XM_025696565.1"/>
</dbReference>
<dbReference type="EMBL" id="KZ824267">
    <property type="protein sequence ID" value="RAL17298.1"/>
    <property type="molecule type" value="Genomic_DNA"/>
</dbReference>
<evidence type="ECO:0000313" key="2">
    <source>
        <dbReference type="EMBL" id="RAL17298.1"/>
    </source>
</evidence>
<evidence type="ECO:0000256" key="1">
    <source>
        <dbReference type="SAM" id="MobiDB-lite"/>
    </source>
</evidence>
<dbReference type="STRING" id="1450537.A0A395IDS8"/>
<feature type="region of interest" description="Disordered" evidence="1">
    <location>
        <begin position="30"/>
        <end position="69"/>
    </location>
</feature>
<dbReference type="OrthoDB" id="2289094at2759"/>
<keyword evidence="3" id="KW-1185">Reference proteome</keyword>
<accession>A0A395IDS8</accession>
<name>A0A395IDS8_ASPHC</name>
<proteinExistence type="predicted"/>
<feature type="compositionally biased region" description="Polar residues" evidence="1">
    <location>
        <begin position="50"/>
        <end position="60"/>
    </location>
</feature>
<protein>
    <submittedName>
        <fullName evidence="2">Uncharacterized protein</fullName>
    </submittedName>
</protein>
<gene>
    <name evidence="2" type="ORF">BO97DRAFT_419541</name>
</gene>
<sequence>MASIQEQLKHIRTTNDDWYDEHRRILGELAELSRRATPNPPSQSTTPQPERSNGTSSSPDEQGIEEGFS</sequence>
<organism evidence="2 3">
    <name type="scientific">Aspergillus homomorphus (strain CBS 101889)</name>
    <dbReference type="NCBI Taxonomy" id="1450537"/>
    <lineage>
        <taxon>Eukaryota</taxon>
        <taxon>Fungi</taxon>
        <taxon>Dikarya</taxon>
        <taxon>Ascomycota</taxon>
        <taxon>Pezizomycotina</taxon>
        <taxon>Eurotiomycetes</taxon>
        <taxon>Eurotiomycetidae</taxon>
        <taxon>Eurotiales</taxon>
        <taxon>Aspergillaceae</taxon>
        <taxon>Aspergillus</taxon>
        <taxon>Aspergillus subgen. Circumdati</taxon>
    </lineage>
</organism>
<dbReference type="Proteomes" id="UP000248961">
    <property type="component" value="Unassembled WGS sequence"/>
</dbReference>